<dbReference type="AlphaFoldDB" id="A0A9K3Q255"/>
<reference evidence="2" key="2">
    <citation type="submission" date="2021-04" db="EMBL/GenBank/DDBJ databases">
        <authorList>
            <person name="Podell S."/>
        </authorList>
    </citation>
    <scope>NUCLEOTIDE SEQUENCE</scope>
    <source>
        <strain evidence="2">Hildebrandi</strain>
    </source>
</reference>
<dbReference type="OrthoDB" id="46626at2759"/>
<sequence>MPGHQVFVEDEDFVVGQWKRSLEEEKNSDDDGGNGGDDCMSMDDILEIDRQIGSRFLDVELFGGAPCESPIGPVEELFHLDKDDEHEQFLTPFLPDDFMSDSEDDDSSMMEEETDTFSLSFDERYKTTLQKLAFTIQKSQETRKSLTMKTTKTEKYHRLASVKKILSSVASSSDQVQNYVTSLHRHC</sequence>
<protein>
    <submittedName>
        <fullName evidence="2">Uncharacterized protein</fullName>
    </submittedName>
</protein>
<evidence type="ECO:0000313" key="3">
    <source>
        <dbReference type="Proteomes" id="UP000693970"/>
    </source>
</evidence>
<gene>
    <name evidence="2" type="ORF">IV203_030884</name>
</gene>
<dbReference type="EMBL" id="JAGRRH010000006">
    <property type="protein sequence ID" value="KAG7368141.1"/>
    <property type="molecule type" value="Genomic_DNA"/>
</dbReference>
<comment type="caution">
    <text evidence="2">The sequence shown here is derived from an EMBL/GenBank/DDBJ whole genome shotgun (WGS) entry which is preliminary data.</text>
</comment>
<organism evidence="2 3">
    <name type="scientific">Nitzschia inconspicua</name>
    <dbReference type="NCBI Taxonomy" id="303405"/>
    <lineage>
        <taxon>Eukaryota</taxon>
        <taxon>Sar</taxon>
        <taxon>Stramenopiles</taxon>
        <taxon>Ochrophyta</taxon>
        <taxon>Bacillariophyta</taxon>
        <taxon>Bacillariophyceae</taxon>
        <taxon>Bacillariophycidae</taxon>
        <taxon>Bacillariales</taxon>
        <taxon>Bacillariaceae</taxon>
        <taxon>Nitzschia</taxon>
    </lineage>
</organism>
<name>A0A9K3Q255_9STRA</name>
<dbReference type="Proteomes" id="UP000693970">
    <property type="component" value="Unassembled WGS sequence"/>
</dbReference>
<feature type="region of interest" description="Disordered" evidence="1">
    <location>
        <begin position="18"/>
        <end position="40"/>
    </location>
</feature>
<reference evidence="2" key="1">
    <citation type="journal article" date="2021" name="Sci. Rep.">
        <title>Diploid genomic architecture of Nitzschia inconspicua, an elite biomass production diatom.</title>
        <authorList>
            <person name="Oliver A."/>
            <person name="Podell S."/>
            <person name="Pinowska A."/>
            <person name="Traller J.C."/>
            <person name="Smith S.R."/>
            <person name="McClure R."/>
            <person name="Beliaev A."/>
            <person name="Bohutskyi P."/>
            <person name="Hill E.A."/>
            <person name="Rabines A."/>
            <person name="Zheng H."/>
            <person name="Allen L.Z."/>
            <person name="Kuo A."/>
            <person name="Grigoriev I.V."/>
            <person name="Allen A.E."/>
            <person name="Hazlebeck D."/>
            <person name="Allen E.E."/>
        </authorList>
    </citation>
    <scope>NUCLEOTIDE SEQUENCE</scope>
    <source>
        <strain evidence="2">Hildebrandi</strain>
    </source>
</reference>
<evidence type="ECO:0000256" key="1">
    <source>
        <dbReference type="SAM" id="MobiDB-lite"/>
    </source>
</evidence>
<accession>A0A9K3Q255</accession>
<keyword evidence="3" id="KW-1185">Reference proteome</keyword>
<evidence type="ECO:0000313" key="2">
    <source>
        <dbReference type="EMBL" id="KAG7368141.1"/>
    </source>
</evidence>
<proteinExistence type="predicted"/>